<feature type="transmembrane region" description="Helical" evidence="8">
    <location>
        <begin position="141"/>
        <end position="163"/>
    </location>
</feature>
<dbReference type="InterPro" id="IPR008693">
    <property type="entry name" value="MmpS"/>
</dbReference>
<organism evidence="9 10">
    <name type="scientific">Micromonospora rhizosphaerae</name>
    <dbReference type="NCBI Taxonomy" id="568872"/>
    <lineage>
        <taxon>Bacteria</taxon>
        <taxon>Bacillati</taxon>
        <taxon>Actinomycetota</taxon>
        <taxon>Actinomycetes</taxon>
        <taxon>Micromonosporales</taxon>
        <taxon>Micromonosporaceae</taxon>
        <taxon>Micromonospora</taxon>
    </lineage>
</organism>
<dbReference type="EMBL" id="FMHV01000002">
    <property type="protein sequence ID" value="SCL13210.1"/>
    <property type="molecule type" value="Genomic_DNA"/>
</dbReference>
<dbReference type="STRING" id="568872.GA0070624_0047"/>
<keyword evidence="3" id="KW-1003">Cell membrane</keyword>
<evidence type="ECO:0000313" key="10">
    <source>
        <dbReference type="Proteomes" id="UP000199413"/>
    </source>
</evidence>
<accession>A0A1C6R832</accession>
<evidence type="ECO:0000256" key="1">
    <source>
        <dbReference type="ARBA" id="ARBA00004236"/>
    </source>
</evidence>
<evidence type="ECO:0000256" key="3">
    <source>
        <dbReference type="ARBA" id="ARBA00022475"/>
    </source>
</evidence>
<comment type="subcellular location">
    <subcellularLocation>
        <location evidence="1">Cell membrane</location>
    </subcellularLocation>
</comment>
<dbReference type="InterPro" id="IPR038468">
    <property type="entry name" value="MmpS_C"/>
</dbReference>
<feature type="compositionally biased region" description="Pro residues" evidence="7">
    <location>
        <begin position="95"/>
        <end position="110"/>
    </location>
</feature>
<keyword evidence="6 8" id="KW-0472">Membrane</keyword>
<dbReference type="Gene3D" id="2.60.40.2880">
    <property type="entry name" value="MmpS1-5, C-terminal soluble domain"/>
    <property type="match status" value="1"/>
</dbReference>
<reference evidence="10" key="1">
    <citation type="submission" date="2016-06" db="EMBL/GenBank/DDBJ databases">
        <authorList>
            <person name="Varghese N."/>
            <person name="Submissions Spin"/>
        </authorList>
    </citation>
    <scope>NUCLEOTIDE SEQUENCE [LARGE SCALE GENOMIC DNA]</scope>
    <source>
        <strain evidence="10">DSM 45431</strain>
    </source>
</reference>
<evidence type="ECO:0000256" key="5">
    <source>
        <dbReference type="ARBA" id="ARBA00022989"/>
    </source>
</evidence>
<dbReference type="Pfam" id="PF05423">
    <property type="entry name" value="Mycobact_memb"/>
    <property type="match status" value="1"/>
</dbReference>
<evidence type="ECO:0000256" key="4">
    <source>
        <dbReference type="ARBA" id="ARBA00022692"/>
    </source>
</evidence>
<sequence length="301" mass="30766">MSEATPSPDPRPPAGPGPSGPAAPAPWAPPDPLPAPKPWATPDPWPLAWSRPAAETPPAPGPHATAAGPPVPTMSPDATAAGSPRATQPAFGTFPPAPLGAPTAAVPPPGTAAQTFGYPSDSPPFAHPSAPATRGGRTSRIWIAAPTVVAILFCGCFGVGVVARLSEDPQVVEEPSLHDPNQGWTEPPAEPTLSPTPARTQRPVTRPTAGPAPVTVVYEVTGDGRADISYFDAEGDLIHVDGVQLPWRITIRTDGKSRVMVEATWSAGADLPISCKVTVTGAGAPVVDAVDGIWRTTCAPE</sequence>
<gene>
    <name evidence="9" type="ORF">GA0070624_0047</name>
</gene>
<feature type="compositionally biased region" description="Pro residues" evidence="7">
    <location>
        <begin position="7"/>
        <end position="45"/>
    </location>
</feature>
<keyword evidence="5 8" id="KW-1133">Transmembrane helix</keyword>
<evidence type="ECO:0000256" key="6">
    <source>
        <dbReference type="ARBA" id="ARBA00023136"/>
    </source>
</evidence>
<dbReference type="OrthoDB" id="3406002at2"/>
<feature type="region of interest" description="Disordered" evidence="7">
    <location>
        <begin position="1"/>
        <end position="135"/>
    </location>
</feature>
<evidence type="ECO:0000256" key="7">
    <source>
        <dbReference type="SAM" id="MobiDB-lite"/>
    </source>
</evidence>
<keyword evidence="4 8" id="KW-0812">Transmembrane</keyword>
<feature type="region of interest" description="Disordered" evidence="7">
    <location>
        <begin position="172"/>
        <end position="210"/>
    </location>
</feature>
<dbReference type="Proteomes" id="UP000199413">
    <property type="component" value="Unassembled WGS sequence"/>
</dbReference>
<evidence type="ECO:0000313" key="9">
    <source>
        <dbReference type="EMBL" id="SCL13210.1"/>
    </source>
</evidence>
<proteinExistence type="inferred from homology"/>
<comment type="similarity">
    <text evidence="2">Belongs to the MmpS family.</text>
</comment>
<dbReference type="AlphaFoldDB" id="A0A1C6R832"/>
<evidence type="ECO:0000256" key="2">
    <source>
        <dbReference type="ARBA" id="ARBA00007531"/>
    </source>
</evidence>
<protein>
    <submittedName>
        <fullName evidence="9">Membrane protein</fullName>
    </submittedName>
</protein>
<keyword evidence="10" id="KW-1185">Reference proteome</keyword>
<name>A0A1C6R832_9ACTN</name>
<dbReference type="RefSeq" id="WP_141714908.1">
    <property type="nucleotide sequence ID" value="NZ_FMHV01000002.1"/>
</dbReference>
<dbReference type="GO" id="GO:0005886">
    <property type="term" value="C:plasma membrane"/>
    <property type="evidence" value="ECO:0007669"/>
    <property type="project" value="UniProtKB-SubCell"/>
</dbReference>
<feature type="compositionally biased region" description="Polar residues" evidence="7">
    <location>
        <begin position="193"/>
        <end position="203"/>
    </location>
</feature>
<evidence type="ECO:0000256" key="8">
    <source>
        <dbReference type="SAM" id="Phobius"/>
    </source>
</evidence>